<feature type="signal peptide" evidence="2">
    <location>
        <begin position="1"/>
        <end position="34"/>
    </location>
</feature>
<feature type="chain" id="PRO_5026684680" description="Toxin co-regulated pilus biosynthesis protein Q C-terminal domain-containing protein" evidence="2">
    <location>
        <begin position="35"/>
        <end position="216"/>
    </location>
</feature>
<name>A0A6J5GWS0_9BURK</name>
<feature type="region of interest" description="Disordered" evidence="1">
    <location>
        <begin position="41"/>
        <end position="84"/>
    </location>
</feature>
<dbReference type="Proteomes" id="UP000494119">
    <property type="component" value="Unassembled WGS sequence"/>
</dbReference>
<dbReference type="Pfam" id="PF10671">
    <property type="entry name" value="TcpQ"/>
    <property type="match status" value="1"/>
</dbReference>
<keyword evidence="2" id="KW-0732">Signal</keyword>
<dbReference type="RefSeq" id="WP_175197792.1">
    <property type="nucleotide sequence ID" value="NZ_CADIKL010000045.1"/>
</dbReference>
<sequence length="216" mass="22325">MSKHFPKDSGARTRTIAQALLALALGSAMTMAAAAIEPDQSKVPAPAGDGWQMLGSRGASAAPQPASAGTAAPGQQPVAGPVSGQAPVAPTILASAAPITPATPQASAPVSADVKTVVLPGAANGEPTGTVSFSITPQDTNLRNALDRWLQTQGWQLAWKIDDDLPVEFNATFTGDFRSVLTQVMQATDHMRTPARVCRHTNNVIRVIARAANCKD</sequence>
<dbReference type="InterPro" id="IPR018927">
    <property type="entry name" value="Pilus_synth_Q_C"/>
</dbReference>
<dbReference type="AlphaFoldDB" id="A0A6J5GWS0"/>
<protein>
    <recommendedName>
        <fullName evidence="3">Toxin co-regulated pilus biosynthesis protein Q C-terminal domain-containing protein</fullName>
    </recommendedName>
</protein>
<feature type="compositionally biased region" description="Low complexity" evidence="1">
    <location>
        <begin position="55"/>
        <end position="77"/>
    </location>
</feature>
<proteinExistence type="predicted"/>
<dbReference type="EMBL" id="CADIKL010000045">
    <property type="protein sequence ID" value="CAB3805132.1"/>
    <property type="molecule type" value="Genomic_DNA"/>
</dbReference>
<organism evidence="4 5">
    <name type="scientific">Paraburkholderia caffeinitolerans</name>
    <dbReference type="NCBI Taxonomy" id="1723730"/>
    <lineage>
        <taxon>Bacteria</taxon>
        <taxon>Pseudomonadati</taxon>
        <taxon>Pseudomonadota</taxon>
        <taxon>Betaproteobacteria</taxon>
        <taxon>Burkholderiales</taxon>
        <taxon>Burkholderiaceae</taxon>
        <taxon>Paraburkholderia</taxon>
    </lineage>
</organism>
<evidence type="ECO:0000256" key="1">
    <source>
        <dbReference type="SAM" id="MobiDB-lite"/>
    </source>
</evidence>
<evidence type="ECO:0000313" key="4">
    <source>
        <dbReference type="EMBL" id="CAB3805132.1"/>
    </source>
</evidence>
<accession>A0A6J5GWS0</accession>
<evidence type="ECO:0000256" key="2">
    <source>
        <dbReference type="SAM" id="SignalP"/>
    </source>
</evidence>
<keyword evidence="5" id="KW-1185">Reference proteome</keyword>
<evidence type="ECO:0000313" key="5">
    <source>
        <dbReference type="Proteomes" id="UP000494119"/>
    </source>
</evidence>
<dbReference type="Gene3D" id="3.55.50.70">
    <property type="match status" value="1"/>
</dbReference>
<gene>
    <name evidence="4" type="ORF">LMG28688_06121</name>
</gene>
<reference evidence="4 5" key="1">
    <citation type="submission" date="2020-04" db="EMBL/GenBank/DDBJ databases">
        <authorList>
            <person name="De Canck E."/>
        </authorList>
    </citation>
    <scope>NUCLEOTIDE SEQUENCE [LARGE SCALE GENOMIC DNA]</scope>
    <source>
        <strain evidence="4 5">LMG 28688</strain>
    </source>
</reference>
<evidence type="ECO:0000259" key="3">
    <source>
        <dbReference type="Pfam" id="PF10671"/>
    </source>
</evidence>
<feature type="domain" description="Toxin co-regulated pilus biosynthesis protein Q C-terminal" evidence="3">
    <location>
        <begin position="132"/>
        <end position="209"/>
    </location>
</feature>